<organism evidence="4 5">
    <name type="scientific">Russula ochroleuca</name>
    <dbReference type="NCBI Taxonomy" id="152965"/>
    <lineage>
        <taxon>Eukaryota</taxon>
        <taxon>Fungi</taxon>
        <taxon>Dikarya</taxon>
        <taxon>Basidiomycota</taxon>
        <taxon>Agaricomycotina</taxon>
        <taxon>Agaricomycetes</taxon>
        <taxon>Russulales</taxon>
        <taxon>Russulaceae</taxon>
        <taxon>Russula</taxon>
    </lineage>
</organism>
<protein>
    <recommendedName>
        <fullName evidence="3">DUF6535 domain-containing protein</fullName>
    </recommendedName>
</protein>
<name>A0A9P5JYU0_9AGAM</name>
<keyword evidence="2" id="KW-0812">Transmembrane</keyword>
<gene>
    <name evidence="4" type="ORF">DFH94DRAFT_675025</name>
</gene>
<dbReference type="Proteomes" id="UP000759537">
    <property type="component" value="Unassembled WGS sequence"/>
</dbReference>
<dbReference type="OrthoDB" id="3219854at2759"/>
<dbReference type="EMBL" id="WHVB01000027">
    <property type="protein sequence ID" value="KAF8469814.1"/>
    <property type="molecule type" value="Genomic_DNA"/>
</dbReference>
<evidence type="ECO:0000259" key="3">
    <source>
        <dbReference type="Pfam" id="PF20153"/>
    </source>
</evidence>
<feature type="transmembrane region" description="Helical" evidence="2">
    <location>
        <begin position="55"/>
        <end position="72"/>
    </location>
</feature>
<keyword evidence="2" id="KW-1133">Transmembrane helix</keyword>
<feature type="transmembrane region" description="Helical" evidence="2">
    <location>
        <begin position="189"/>
        <end position="209"/>
    </location>
</feature>
<evidence type="ECO:0000256" key="2">
    <source>
        <dbReference type="SAM" id="Phobius"/>
    </source>
</evidence>
<dbReference type="Pfam" id="PF20153">
    <property type="entry name" value="DUF6535"/>
    <property type="match status" value="1"/>
</dbReference>
<reference evidence="4" key="1">
    <citation type="submission" date="2019-10" db="EMBL/GenBank/DDBJ databases">
        <authorList>
            <consortium name="DOE Joint Genome Institute"/>
            <person name="Kuo A."/>
            <person name="Miyauchi S."/>
            <person name="Kiss E."/>
            <person name="Drula E."/>
            <person name="Kohler A."/>
            <person name="Sanchez-Garcia M."/>
            <person name="Andreopoulos B."/>
            <person name="Barry K.W."/>
            <person name="Bonito G."/>
            <person name="Buee M."/>
            <person name="Carver A."/>
            <person name="Chen C."/>
            <person name="Cichocki N."/>
            <person name="Clum A."/>
            <person name="Culley D."/>
            <person name="Crous P.W."/>
            <person name="Fauchery L."/>
            <person name="Girlanda M."/>
            <person name="Hayes R."/>
            <person name="Keri Z."/>
            <person name="LaButti K."/>
            <person name="Lipzen A."/>
            <person name="Lombard V."/>
            <person name="Magnuson J."/>
            <person name="Maillard F."/>
            <person name="Morin E."/>
            <person name="Murat C."/>
            <person name="Nolan M."/>
            <person name="Ohm R."/>
            <person name="Pangilinan J."/>
            <person name="Pereira M."/>
            <person name="Perotto S."/>
            <person name="Peter M."/>
            <person name="Riley R."/>
            <person name="Sitrit Y."/>
            <person name="Stielow B."/>
            <person name="Szollosi G."/>
            <person name="Zifcakova L."/>
            <person name="Stursova M."/>
            <person name="Spatafora J.W."/>
            <person name="Tedersoo L."/>
            <person name="Vaario L.-M."/>
            <person name="Yamada A."/>
            <person name="Yan M."/>
            <person name="Wang P."/>
            <person name="Xu J."/>
            <person name="Bruns T."/>
            <person name="Baldrian P."/>
            <person name="Vilgalys R."/>
            <person name="Henrissat B."/>
            <person name="Grigoriev I.V."/>
            <person name="Hibbett D."/>
            <person name="Nagy L.G."/>
            <person name="Martin F.M."/>
        </authorList>
    </citation>
    <scope>NUCLEOTIDE SEQUENCE</scope>
    <source>
        <strain evidence="4">Prilba</strain>
    </source>
</reference>
<evidence type="ECO:0000313" key="4">
    <source>
        <dbReference type="EMBL" id="KAF8469814.1"/>
    </source>
</evidence>
<sequence length="226" mass="25423">MDSEKIAVHDEEKGKAAKATLPGDDPSTKMWILSISHADKHDAEMVERWKDDMDGILIYTGVFSATVAAFLIESYKYLKPDPTDVSSTLLRQVTQELAGISNGDHLNPPTLDAFKPPRYAINVNILWFISLCMSLSCGLGATLVQQWVRRYLKLTRHSESPLHRVRVRTFLFHGIKEFQVRLVVENISLLLHASIFLFFAGLVEFLFAINDEVAQVVLAVICFFAA</sequence>
<accession>A0A9P5JYU0</accession>
<feature type="region of interest" description="Disordered" evidence="1">
    <location>
        <begin position="1"/>
        <end position="22"/>
    </location>
</feature>
<comment type="caution">
    <text evidence="4">The sequence shown here is derived from an EMBL/GenBank/DDBJ whole genome shotgun (WGS) entry which is preliminary data.</text>
</comment>
<feature type="domain" description="DUF6535" evidence="3">
    <location>
        <begin position="31"/>
        <end position="207"/>
    </location>
</feature>
<feature type="compositionally biased region" description="Basic and acidic residues" evidence="1">
    <location>
        <begin position="1"/>
        <end position="15"/>
    </location>
</feature>
<keyword evidence="2" id="KW-0472">Membrane</keyword>
<evidence type="ECO:0000313" key="5">
    <source>
        <dbReference type="Proteomes" id="UP000759537"/>
    </source>
</evidence>
<reference evidence="4" key="2">
    <citation type="journal article" date="2020" name="Nat. Commun.">
        <title>Large-scale genome sequencing of mycorrhizal fungi provides insights into the early evolution of symbiotic traits.</title>
        <authorList>
            <person name="Miyauchi S."/>
            <person name="Kiss E."/>
            <person name="Kuo A."/>
            <person name="Drula E."/>
            <person name="Kohler A."/>
            <person name="Sanchez-Garcia M."/>
            <person name="Morin E."/>
            <person name="Andreopoulos B."/>
            <person name="Barry K.W."/>
            <person name="Bonito G."/>
            <person name="Buee M."/>
            <person name="Carver A."/>
            <person name="Chen C."/>
            <person name="Cichocki N."/>
            <person name="Clum A."/>
            <person name="Culley D."/>
            <person name="Crous P.W."/>
            <person name="Fauchery L."/>
            <person name="Girlanda M."/>
            <person name="Hayes R.D."/>
            <person name="Keri Z."/>
            <person name="LaButti K."/>
            <person name="Lipzen A."/>
            <person name="Lombard V."/>
            <person name="Magnuson J."/>
            <person name="Maillard F."/>
            <person name="Murat C."/>
            <person name="Nolan M."/>
            <person name="Ohm R.A."/>
            <person name="Pangilinan J."/>
            <person name="Pereira M.F."/>
            <person name="Perotto S."/>
            <person name="Peter M."/>
            <person name="Pfister S."/>
            <person name="Riley R."/>
            <person name="Sitrit Y."/>
            <person name="Stielow J.B."/>
            <person name="Szollosi G."/>
            <person name="Zifcakova L."/>
            <person name="Stursova M."/>
            <person name="Spatafora J.W."/>
            <person name="Tedersoo L."/>
            <person name="Vaario L.M."/>
            <person name="Yamada A."/>
            <person name="Yan M."/>
            <person name="Wang P."/>
            <person name="Xu J."/>
            <person name="Bruns T."/>
            <person name="Baldrian P."/>
            <person name="Vilgalys R."/>
            <person name="Dunand C."/>
            <person name="Henrissat B."/>
            <person name="Grigoriev I.V."/>
            <person name="Hibbett D."/>
            <person name="Nagy L.G."/>
            <person name="Martin F.M."/>
        </authorList>
    </citation>
    <scope>NUCLEOTIDE SEQUENCE</scope>
    <source>
        <strain evidence="4">Prilba</strain>
    </source>
</reference>
<keyword evidence="5" id="KW-1185">Reference proteome</keyword>
<evidence type="ECO:0000256" key="1">
    <source>
        <dbReference type="SAM" id="MobiDB-lite"/>
    </source>
</evidence>
<feature type="transmembrane region" description="Helical" evidence="2">
    <location>
        <begin position="125"/>
        <end position="144"/>
    </location>
</feature>
<feature type="non-terminal residue" evidence="4">
    <location>
        <position position="226"/>
    </location>
</feature>
<dbReference type="AlphaFoldDB" id="A0A9P5JYU0"/>
<dbReference type="InterPro" id="IPR045338">
    <property type="entry name" value="DUF6535"/>
</dbReference>
<proteinExistence type="predicted"/>